<sequence>MHPGIPLKSESIAYRDGRGVGGGDIENPTDGCISVSHQFDLTSIIACAVTQRLHLKFWEVAEKHVGAAQSNICGDP</sequence>
<evidence type="ECO:0000313" key="2">
    <source>
        <dbReference type="Proteomes" id="UP000626092"/>
    </source>
</evidence>
<proteinExistence type="predicted"/>
<organism evidence="1 2">
    <name type="scientific">Rhododendron simsii</name>
    <name type="common">Sims's rhododendron</name>
    <dbReference type="NCBI Taxonomy" id="118357"/>
    <lineage>
        <taxon>Eukaryota</taxon>
        <taxon>Viridiplantae</taxon>
        <taxon>Streptophyta</taxon>
        <taxon>Embryophyta</taxon>
        <taxon>Tracheophyta</taxon>
        <taxon>Spermatophyta</taxon>
        <taxon>Magnoliopsida</taxon>
        <taxon>eudicotyledons</taxon>
        <taxon>Gunneridae</taxon>
        <taxon>Pentapetalae</taxon>
        <taxon>asterids</taxon>
        <taxon>Ericales</taxon>
        <taxon>Ericaceae</taxon>
        <taxon>Ericoideae</taxon>
        <taxon>Rhodoreae</taxon>
        <taxon>Rhododendron</taxon>
    </lineage>
</organism>
<dbReference type="Proteomes" id="UP000626092">
    <property type="component" value="Unassembled WGS sequence"/>
</dbReference>
<comment type="caution">
    <text evidence="1">The sequence shown here is derived from an EMBL/GenBank/DDBJ whole genome shotgun (WGS) entry which is preliminary data.</text>
</comment>
<accession>A0A834HKE3</accession>
<gene>
    <name evidence="1" type="ORF">RHSIM_Rhsim01G0121900</name>
</gene>
<evidence type="ECO:0000313" key="1">
    <source>
        <dbReference type="EMBL" id="KAF7154056.1"/>
    </source>
</evidence>
<dbReference type="EMBL" id="WJXA01000001">
    <property type="protein sequence ID" value="KAF7154056.1"/>
    <property type="molecule type" value="Genomic_DNA"/>
</dbReference>
<name>A0A834HKE3_RHOSS</name>
<dbReference type="AlphaFoldDB" id="A0A834HKE3"/>
<reference evidence="1" key="1">
    <citation type="submission" date="2019-11" db="EMBL/GenBank/DDBJ databases">
        <authorList>
            <person name="Liu Y."/>
            <person name="Hou J."/>
            <person name="Li T.-Q."/>
            <person name="Guan C.-H."/>
            <person name="Wu X."/>
            <person name="Wu H.-Z."/>
            <person name="Ling F."/>
            <person name="Zhang R."/>
            <person name="Shi X.-G."/>
            <person name="Ren J.-P."/>
            <person name="Chen E.-F."/>
            <person name="Sun J.-M."/>
        </authorList>
    </citation>
    <scope>NUCLEOTIDE SEQUENCE</scope>
    <source>
        <strain evidence="1">Adult_tree_wgs_1</strain>
        <tissue evidence="1">Leaves</tissue>
    </source>
</reference>
<keyword evidence="2" id="KW-1185">Reference proteome</keyword>
<protein>
    <submittedName>
        <fullName evidence="1">Uncharacterized protein</fullName>
    </submittedName>
</protein>